<comment type="caution">
    <text evidence="1">The sequence shown here is derived from an EMBL/GenBank/DDBJ whole genome shotgun (WGS) entry which is preliminary data.</text>
</comment>
<dbReference type="Proteomes" id="UP001419268">
    <property type="component" value="Unassembled WGS sequence"/>
</dbReference>
<evidence type="ECO:0000313" key="1">
    <source>
        <dbReference type="EMBL" id="KAK9083893.1"/>
    </source>
</evidence>
<protein>
    <submittedName>
        <fullName evidence="1">Uncharacterized protein</fullName>
    </submittedName>
</protein>
<organism evidence="1 2">
    <name type="scientific">Stephania cephalantha</name>
    <dbReference type="NCBI Taxonomy" id="152367"/>
    <lineage>
        <taxon>Eukaryota</taxon>
        <taxon>Viridiplantae</taxon>
        <taxon>Streptophyta</taxon>
        <taxon>Embryophyta</taxon>
        <taxon>Tracheophyta</taxon>
        <taxon>Spermatophyta</taxon>
        <taxon>Magnoliopsida</taxon>
        <taxon>Ranunculales</taxon>
        <taxon>Menispermaceae</taxon>
        <taxon>Menispermoideae</taxon>
        <taxon>Cissampelideae</taxon>
        <taxon>Stephania</taxon>
    </lineage>
</organism>
<dbReference type="AlphaFoldDB" id="A0AAP0HD31"/>
<reference evidence="1 2" key="1">
    <citation type="submission" date="2024-01" db="EMBL/GenBank/DDBJ databases">
        <title>Genome assemblies of Stephania.</title>
        <authorList>
            <person name="Yang L."/>
        </authorList>
    </citation>
    <scope>NUCLEOTIDE SEQUENCE [LARGE SCALE GENOMIC DNA]</scope>
    <source>
        <strain evidence="1">JXDWG</strain>
        <tissue evidence="1">Leaf</tissue>
    </source>
</reference>
<accession>A0AAP0HD31</accession>
<evidence type="ECO:0000313" key="2">
    <source>
        <dbReference type="Proteomes" id="UP001419268"/>
    </source>
</evidence>
<sequence>MRLRDGSSLWDKWGIMEVIKVISCRGSCVGPTCRDTHVQISGVDTESSKGKGQYLEIYCKDIGAAFPLTFVDPPSSKGKGPVLGDLL</sequence>
<name>A0AAP0HD31_9MAGN</name>
<proteinExistence type="predicted"/>
<gene>
    <name evidence="1" type="ORF">Scep_030364</name>
</gene>
<dbReference type="EMBL" id="JBBNAG010000013">
    <property type="protein sequence ID" value="KAK9083893.1"/>
    <property type="molecule type" value="Genomic_DNA"/>
</dbReference>
<keyword evidence="2" id="KW-1185">Reference proteome</keyword>